<dbReference type="GO" id="GO:0031122">
    <property type="term" value="P:cytoplasmic microtubule organization"/>
    <property type="evidence" value="ECO:0007669"/>
    <property type="project" value="TreeGrafter"/>
</dbReference>
<evidence type="ECO:0000256" key="2">
    <source>
        <dbReference type="SAM" id="MobiDB-lite"/>
    </source>
</evidence>
<keyword evidence="5" id="KW-1185">Reference proteome</keyword>
<evidence type="ECO:0000259" key="3">
    <source>
        <dbReference type="PROSITE" id="PS51508"/>
    </source>
</evidence>
<comment type="caution">
    <text evidence="4">The sequence shown here is derived from an EMBL/GenBank/DDBJ whole genome shotgun (WGS) entry which is preliminary data.</text>
</comment>
<dbReference type="PANTHER" id="PTHR21595">
    <property type="entry name" value="PATRONIN"/>
    <property type="match status" value="1"/>
</dbReference>
<proteinExistence type="inferred from homology"/>
<evidence type="ECO:0000256" key="1">
    <source>
        <dbReference type="PROSITE-ProRule" id="PRU00841"/>
    </source>
</evidence>
<dbReference type="SUPFAM" id="SSF50346">
    <property type="entry name" value="PRC-barrel domain"/>
    <property type="match status" value="1"/>
</dbReference>
<dbReference type="AlphaFoldDB" id="A0A8S3ZDW6"/>
<accession>A0A8S3ZDW6</accession>
<evidence type="ECO:0000313" key="5">
    <source>
        <dbReference type="Proteomes" id="UP000678393"/>
    </source>
</evidence>
<feature type="compositionally biased region" description="Low complexity" evidence="2">
    <location>
        <begin position="337"/>
        <end position="351"/>
    </location>
</feature>
<dbReference type="EMBL" id="CAJHNH020001986">
    <property type="protein sequence ID" value="CAG5125202.1"/>
    <property type="molecule type" value="Genomic_DNA"/>
</dbReference>
<name>A0A8S3ZDW6_9EUPU</name>
<dbReference type="GO" id="GO:0051011">
    <property type="term" value="F:microtubule minus-end binding"/>
    <property type="evidence" value="ECO:0007669"/>
    <property type="project" value="TreeGrafter"/>
</dbReference>
<comment type="domain">
    <text evidence="1">The CKK domain binds microtubules.</text>
</comment>
<keyword evidence="1" id="KW-0493">Microtubule</keyword>
<dbReference type="GO" id="GO:0036449">
    <property type="term" value="C:microtubule minus-end"/>
    <property type="evidence" value="ECO:0007669"/>
    <property type="project" value="TreeGrafter"/>
</dbReference>
<feature type="compositionally biased region" description="Polar residues" evidence="2">
    <location>
        <begin position="309"/>
        <end position="319"/>
    </location>
</feature>
<dbReference type="Gene3D" id="3.10.20.360">
    <property type="entry name" value="CKK domain"/>
    <property type="match status" value="1"/>
</dbReference>
<dbReference type="PANTHER" id="PTHR21595:SF0">
    <property type="entry name" value="PATRONIN"/>
    <property type="match status" value="1"/>
</dbReference>
<dbReference type="PROSITE" id="PS51508">
    <property type="entry name" value="CKK"/>
    <property type="match status" value="1"/>
</dbReference>
<dbReference type="Pfam" id="PF08683">
    <property type="entry name" value="CAMSAP_CKK"/>
    <property type="match status" value="1"/>
</dbReference>
<dbReference type="OrthoDB" id="2125658at2759"/>
<feature type="domain" description="CKK" evidence="3">
    <location>
        <begin position="360"/>
        <end position="494"/>
    </location>
</feature>
<dbReference type="SMART" id="SM01051">
    <property type="entry name" value="CAMSAP_CKK"/>
    <property type="match status" value="1"/>
</dbReference>
<feature type="region of interest" description="Disordered" evidence="2">
    <location>
        <begin position="116"/>
        <end position="280"/>
    </location>
</feature>
<dbReference type="InterPro" id="IPR011033">
    <property type="entry name" value="PRC_barrel-like_sf"/>
</dbReference>
<reference evidence="4" key="1">
    <citation type="submission" date="2021-04" db="EMBL/GenBank/DDBJ databases">
        <authorList>
            <consortium name="Molecular Ecology Group"/>
        </authorList>
    </citation>
    <scope>NUCLEOTIDE SEQUENCE</scope>
</reference>
<comment type="similarity">
    <text evidence="1">Belongs to the CAMSAP1 family.</text>
</comment>
<dbReference type="GO" id="GO:0005516">
    <property type="term" value="F:calmodulin binding"/>
    <property type="evidence" value="ECO:0007669"/>
    <property type="project" value="InterPro"/>
</dbReference>
<gene>
    <name evidence="4" type="ORF">CUNI_LOCUS10760</name>
</gene>
<feature type="region of interest" description="Disordered" evidence="2">
    <location>
        <begin position="309"/>
        <end position="363"/>
    </location>
</feature>
<dbReference type="FunFam" id="3.10.20.360:FF:000002">
    <property type="entry name" value="Patronin, isoform M"/>
    <property type="match status" value="1"/>
</dbReference>
<dbReference type="InterPro" id="IPR032940">
    <property type="entry name" value="CAMSAP"/>
</dbReference>
<feature type="compositionally biased region" description="Basic and acidic residues" evidence="2">
    <location>
        <begin position="21"/>
        <end position="32"/>
    </location>
</feature>
<dbReference type="GO" id="GO:0007026">
    <property type="term" value="P:negative regulation of microtubule depolymerization"/>
    <property type="evidence" value="ECO:0007669"/>
    <property type="project" value="TreeGrafter"/>
</dbReference>
<feature type="region of interest" description="Disordered" evidence="2">
    <location>
        <begin position="1"/>
        <end position="38"/>
    </location>
</feature>
<protein>
    <recommendedName>
        <fullName evidence="3">CKK domain-containing protein</fullName>
    </recommendedName>
</protein>
<dbReference type="InterPro" id="IPR014797">
    <property type="entry name" value="CKK_CAMSAP"/>
</dbReference>
<organism evidence="4 5">
    <name type="scientific">Candidula unifasciata</name>
    <dbReference type="NCBI Taxonomy" id="100452"/>
    <lineage>
        <taxon>Eukaryota</taxon>
        <taxon>Metazoa</taxon>
        <taxon>Spiralia</taxon>
        <taxon>Lophotrochozoa</taxon>
        <taxon>Mollusca</taxon>
        <taxon>Gastropoda</taxon>
        <taxon>Heterobranchia</taxon>
        <taxon>Euthyneura</taxon>
        <taxon>Panpulmonata</taxon>
        <taxon>Eupulmonata</taxon>
        <taxon>Stylommatophora</taxon>
        <taxon>Helicina</taxon>
        <taxon>Helicoidea</taxon>
        <taxon>Geomitridae</taxon>
        <taxon>Candidula</taxon>
    </lineage>
</organism>
<feature type="compositionally biased region" description="Basic and acidic residues" evidence="2">
    <location>
        <begin position="149"/>
        <end position="206"/>
    </location>
</feature>
<evidence type="ECO:0000313" key="4">
    <source>
        <dbReference type="EMBL" id="CAG5125202.1"/>
    </source>
</evidence>
<dbReference type="Proteomes" id="UP000678393">
    <property type="component" value="Unassembled WGS sequence"/>
</dbReference>
<dbReference type="InterPro" id="IPR038209">
    <property type="entry name" value="CKK_dom_sf"/>
</dbReference>
<sequence length="494" mass="54420">MLLHHRSPRDSFSLGASVSPHTREPTSHHVQDASDIEDPMNISNDGFFVSFGDTTLKRLKPKLPEHRARGVSPAPSAGLAVGVQTPVTIVSSTEGVSSDVAANLAHQTIVATLNTQRDDDLSDESSSPSIGFMIKDESPATKEAAGDDEMQKKKIKLIEMQRKRKEEQERKRLEKEAETNRKLEEKQLKEEEHERKKAEEKARRELIFQQYLQKKQEDEDSPAKPMPKKRDASASKQRPKSMFVKKAMTPEPGAMAPDSGSSSQEDLTGRGNMSGRSTPSVMSALRSSFHFRLPQPGNIRKAVSCNTLQGATNGATGPSTYRRPPSPDLSRLKQQRQRGSSQESGSETGSGSNPGSDYAGPKLFVKPSAKSNRHIIVNAISHCCLAGSVNTDMKNKVLEELAKCDANHFLILFRDAGCQYRGLFIFYPETEEAFKVLGVGPKHIVNGMCEKFYKYNSGAKSFSEITSTKHLSVSVDAVVLHTSVWKTGKAVIKR</sequence>